<name>A0A4V4H9K4_MUSBA</name>
<dbReference type="AlphaFoldDB" id="A0A4V4H9K4"/>
<evidence type="ECO:0000313" key="2">
    <source>
        <dbReference type="Proteomes" id="UP000317650"/>
    </source>
</evidence>
<keyword evidence="2" id="KW-1185">Reference proteome</keyword>
<protein>
    <submittedName>
        <fullName evidence="1">Uncharacterized protein</fullName>
    </submittedName>
</protein>
<organism evidence="1 2">
    <name type="scientific">Musa balbisiana</name>
    <name type="common">Banana</name>
    <dbReference type="NCBI Taxonomy" id="52838"/>
    <lineage>
        <taxon>Eukaryota</taxon>
        <taxon>Viridiplantae</taxon>
        <taxon>Streptophyta</taxon>
        <taxon>Embryophyta</taxon>
        <taxon>Tracheophyta</taxon>
        <taxon>Spermatophyta</taxon>
        <taxon>Magnoliopsida</taxon>
        <taxon>Liliopsida</taxon>
        <taxon>Zingiberales</taxon>
        <taxon>Musaceae</taxon>
        <taxon>Musa</taxon>
    </lineage>
</organism>
<reference evidence="1 2" key="1">
    <citation type="journal article" date="2019" name="Nat. Plants">
        <title>Genome sequencing of Musa balbisiana reveals subgenome evolution and function divergence in polyploid bananas.</title>
        <authorList>
            <person name="Yao X."/>
        </authorList>
    </citation>
    <scope>NUCLEOTIDE SEQUENCE [LARGE SCALE GENOMIC DNA]</scope>
    <source>
        <strain evidence="2">cv. DH-PKW</strain>
        <tissue evidence="1">Leaves</tissue>
    </source>
</reference>
<sequence>MVNCGERVASFSIEGSQTGDCLVRAGILSCKRGRTFELWKRAFQKMRLSGIRTPHHEIQTGTVTVVSIHGNRYQEKNGRFN</sequence>
<dbReference type="Proteomes" id="UP000317650">
    <property type="component" value="Chromosome 4"/>
</dbReference>
<proteinExistence type="predicted"/>
<dbReference type="EMBL" id="PYDT01000001">
    <property type="protein sequence ID" value="THU71955.1"/>
    <property type="molecule type" value="Genomic_DNA"/>
</dbReference>
<evidence type="ECO:0000313" key="1">
    <source>
        <dbReference type="EMBL" id="THU71955.1"/>
    </source>
</evidence>
<accession>A0A4V4H9K4</accession>
<gene>
    <name evidence="1" type="ORF">C4D60_Mb04t07000</name>
</gene>
<comment type="caution">
    <text evidence="1">The sequence shown here is derived from an EMBL/GenBank/DDBJ whole genome shotgun (WGS) entry which is preliminary data.</text>
</comment>